<proteinExistence type="predicted"/>
<dbReference type="InterPro" id="IPR021269">
    <property type="entry name" value="DUF2848"/>
</dbReference>
<dbReference type="Pfam" id="PF11010">
    <property type="entry name" value="DUF2848"/>
    <property type="match status" value="1"/>
</dbReference>
<gene>
    <name evidence="1" type="ORF">KO353_03840</name>
</gene>
<accession>A0A975YK56</accession>
<dbReference type="AlphaFoldDB" id="A0A975YK56"/>
<protein>
    <submittedName>
        <fullName evidence="1">DUF2848 domain-containing protein</fullName>
    </submittedName>
</protein>
<evidence type="ECO:0000313" key="2">
    <source>
        <dbReference type="Proteomes" id="UP000694001"/>
    </source>
</evidence>
<dbReference type="Proteomes" id="UP000694001">
    <property type="component" value="Chromosome"/>
</dbReference>
<dbReference type="RefSeq" id="WP_218286432.1">
    <property type="nucleotide sequence ID" value="NZ_CP076448.1"/>
</dbReference>
<evidence type="ECO:0000313" key="1">
    <source>
        <dbReference type="EMBL" id="QXM25376.1"/>
    </source>
</evidence>
<reference evidence="1" key="1">
    <citation type="submission" date="2021-06" db="EMBL/GenBank/DDBJ databases">
        <title>Elioraea tepida, sp. nov., a moderately thermophilic aerobic anoxygenic phototrophic bacterium isolated from an alkaline siliceous hot spring mat community in Yellowstone National Park, WY, USA.</title>
        <authorList>
            <person name="Saini M.K."/>
            <person name="Yoshida S."/>
            <person name="Sebastian A."/>
            <person name="Hirose S."/>
            <person name="Hara E."/>
            <person name="Tamaki H."/>
            <person name="Soulier N.T."/>
            <person name="Albert I."/>
            <person name="Hanada S."/>
            <person name="Bryant D.A."/>
            <person name="Tank M."/>
        </authorList>
    </citation>
    <scope>NUCLEOTIDE SEQUENCE</scope>
    <source>
        <strain evidence="1">MS-P2</strain>
    </source>
</reference>
<name>A0A975YK56_9PROT</name>
<keyword evidence="2" id="KW-1185">Reference proteome</keyword>
<dbReference type="EMBL" id="CP076448">
    <property type="protein sequence ID" value="QXM25376.1"/>
    <property type="molecule type" value="Genomic_DNA"/>
</dbReference>
<organism evidence="1 2">
    <name type="scientific">Elioraea tepida</name>
    <dbReference type="NCBI Taxonomy" id="2843330"/>
    <lineage>
        <taxon>Bacteria</taxon>
        <taxon>Pseudomonadati</taxon>
        <taxon>Pseudomonadota</taxon>
        <taxon>Alphaproteobacteria</taxon>
        <taxon>Acetobacterales</taxon>
        <taxon>Elioraeaceae</taxon>
        <taxon>Elioraea</taxon>
    </lineage>
</organism>
<dbReference type="KEGG" id="elio:KO353_03840"/>
<sequence length="227" mass="24168">MTTLSVTCVSAAGAERRTLELRALVVAGLTGRDTAAVEHHLAELAAIGVKAPARIPAYFRNTSSLITHGTAIEVLGPDTSGEVEFVLVGMPDGLWVGLGSDHTDRRVEAVAIDVSKQLCAKVVAPVLWRFDEVAEHWDSLTLKAWIDEGEGLAIYQDGLVASIRRPEELIEGYTGGAPLPVGTVMFGGTFGAIGGIRPSRRFEMELADPVLGRVIRHGYSVTTLPLA</sequence>